<sequence>MTVIGIGSHTNTGILFRALTATIPPADSTAVPMAVLTAAPTTDLIATVMADLMADRTDAVPSRPSGEAPPIRGGAARRGGV</sequence>
<protein>
    <submittedName>
        <fullName evidence="2">Uncharacterized protein</fullName>
    </submittedName>
</protein>
<evidence type="ECO:0000313" key="2">
    <source>
        <dbReference type="EMBL" id="GAA4195306.1"/>
    </source>
</evidence>
<proteinExistence type="predicted"/>
<evidence type="ECO:0000313" key="3">
    <source>
        <dbReference type="Proteomes" id="UP001501251"/>
    </source>
</evidence>
<gene>
    <name evidence="2" type="ORF">GCM10022252_40890</name>
</gene>
<accession>A0ABP8B0S6</accession>
<comment type="caution">
    <text evidence="2">The sequence shown here is derived from an EMBL/GenBank/DDBJ whole genome shotgun (WGS) entry which is preliminary data.</text>
</comment>
<dbReference type="EMBL" id="BAABAQ010000007">
    <property type="protein sequence ID" value="GAA4195306.1"/>
    <property type="molecule type" value="Genomic_DNA"/>
</dbReference>
<dbReference type="Proteomes" id="UP001501251">
    <property type="component" value="Unassembled WGS sequence"/>
</dbReference>
<organism evidence="2 3">
    <name type="scientific">Streptosporangium oxazolinicum</name>
    <dbReference type="NCBI Taxonomy" id="909287"/>
    <lineage>
        <taxon>Bacteria</taxon>
        <taxon>Bacillati</taxon>
        <taxon>Actinomycetota</taxon>
        <taxon>Actinomycetes</taxon>
        <taxon>Streptosporangiales</taxon>
        <taxon>Streptosporangiaceae</taxon>
        <taxon>Streptosporangium</taxon>
    </lineage>
</organism>
<feature type="region of interest" description="Disordered" evidence="1">
    <location>
        <begin position="57"/>
        <end position="81"/>
    </location>
</feature>
<keyword evidence="3" id="KW-1185">Reference proteome</keyword>
<name>A0ABP8B0S6_9ACTN</name>
<evidence type="ECO:0000256" key="1">
    <source>
        <dbReference type="SAM" id="MobiDB-lite"/>
    </source>
</evidence>
<reference evidence="3" key="1">
    <citation type="journal article" date="2019" name="Int. J. Syst. Evol. Microbiol.">
        <title>The Global Catalogue of Microorganisms (GCM) 10K type strain sequencing project: providing services to taxonomists for standard genome sequencing and annotation.</title>
        <authorList>
            <consortium name="The Broad Institute Genomics Platform"/>
            <consortium name="The Broad Institute Genome Sequencing Center for Infectious Disease"/>
            <person name="Wu L."/>
            <person name="Ma J."/>
        </authorList>
    </citation>
    <scope>NUCLEOTIDE SEQUENCE [LARGE SCALE GENOMIC DNA]</scope>
    <source>
        <strain evidence="3">JCM 17388</strain>
    </source>
</reference>